<dbReference type="EMBL" id="VJMI01009680">
    <property type="protein sequence ID" value="KAF0758291.1"/>
    <property type="molecule type" value="Genomic_DNA"/>
</dbReference>
<protein>
    <submittedName>
        <fullName evidence="1">Uncharacterized protein</fullName>
    </submittedName>
</protein>
<organism evidence="1 2">
    <name type="scientific">Aphanomyces astaci</name>
    <name type="common">Crayfish plague agent</name>
    <dbReference type="NCBI Taxonomy" id="112090"/>
    <lineage>
        <taxon>Eukaryota</taxon>
        <taxon>Sar</taxon>
        <taxon>Stramenopiles</taxon>
        <taxon>Oomycota</taxon>
        <taxon>Saprolegniomycetes</taxon>
        <taxon>Saprolegniales</taxon>
        <taxon>Verrucalvaceae</taxon>
        <taxon>Aphanomyces</taxon>
    </lineage>
</organism>
<reference evidence="1 2" key="1">
    <citation type="submission" date="2019-06" db="EMBL/GenBank/DDBJ databases">
        <title>Genomics analysis of Aphanomyces spp. identifies a new class of oomycete effector associated with host adaptation.</title>
        <authorList>
            <person name="Gaulin E."/>
        </authorList>
    </citation>
    <scope>NUCLEOTIDE SEQUENCE [LARGE SCALE GENOMIC DNA]</scope>
    <source>
        <strain evidence="1 2">E</strain>
    </source>
</reference>
<feature type="non-terminal residue" evidence="1">
    <location>
        <position position="72"/>
    </location>
</feature>
<evidence type="ECO:0000313" key="2">
    <source>
        <dbReference type="Proteomes" id="UP000469452"/>
    </source>
</evidence>
<accession>A0A6A5ASI7</accession>
<dbReference type="Proteomes" id="UP000469452">
    <property type="component" value="Unassembled WGS sequence"/>
</dbReference>
<proteinExistence type="predicted"/>
<evidence type="ECO:0000313" key="1">
    <source>
        <dbReference type="EMBL" id="KAF0758291.1"/>
    </source>
</evidence>
<comment type="caution">
    <text evidence="1">The sequence shown here is derived from an EMBL/GenBank/DDBJ whole genome shotgun (WGS) entry which is preliminary data.</text>
</comment>
<dbReference type="AlphaFoldDB" id="A0A6A5ASI7"/>
<sequence>MAATFGLKAASLLPSYLIHVLAPVVLRERGARGLPTASVRLHHLPCLRWLGFDVTTVSNALVTGMVVDCYDM</sequence>
<gene>
    <name evidence="1" type="ORF">AaE_003987</name>
</gene>
<name>A0A6A5ASI7_APHAT</name>